<dbReference type="RefSeq" id="WP_168018213.1">
    <property type="nucleotide sequence ID" value="NZ_JAATEP010000053.1"/>
</dbReference>
<keyword evidence="1" id="KW-0808">Transferase</keyword>
<dbReference type="Proteomes" id="UP000696294">
    <property type="component" value="Unassembled WGS sequence"/>
</dbReference>
<dbReference type="PROSITE" id="PS51186">
    <property type="entry name" value="GNAT"/>
    <property type="match status" value="1"/>
</dbReference>
<comment type="caution">
    <text evidence="4">The sequence shown here is derived from an EMBL/GenBank/DDBJ whole genome shotgun (WGS) entry which is preliminary data.</text>
</comment>
<accession>A0ABX1BLM1</accession>
<dbReference type="Gene3D" id="3.40.630.30">
    <property type="match status" value="1"/>
</dbReference>
<proteinExistence type="predicted"/>
<keyword evidence="5" id="KW-1185">Reference proteome</keyword>
<evidence type="ECO:0000256" key="1">
    <source>
        <dbReference type="ARBA" id="ARBA00022679"/>
    </source>
</evidence>
<dbReference type="EMBL" id="JAATEP010000053">
    <property type="protein sequence ID" value="NJP96676.1"/>
    <property type="molecule type" value="Genomic_DNA"/>
</dbReference>
<keyword evidence="2" id="KW-0012">Acyltransferase</keyword>
<dbReference type="PANTHER" id="PTHR43877">
    <property type="entry name" value="AMINOALKYLPHOSPHONATE N-ACETYLTRANSFERASE-RELATED-RELATED"/>
    <property type="match status" value="1"/>
</dbReference>
<evidence type="ECO:0000313" key="4">
    <source>
        <dbReference type="EMBL" id="NJP96676.1"/>
    </source>
</evidence>
<dbReference type="Pfam" id="PF00583">
    <property type="entry name" value="Acetyltransf_1"/>
    <property type="match status" value="1"/>
</dbReference>
<dbReference type="InterPro" id="IPR000182">
    <property type="entry name" value="GNAT_dom"/>
</dbReference>
<evidence type="ECO:0000256" key="2">
    <source>
        <dbReference type="ARBA" id="ARBA00023315"/>
    </source>
</evidence>
<evidence type="ECO:0000259" key="3">
    <source>
        <dbReference type="PROSITE" id="PS51186"/>
    </source>
</evidence>
<dbReference type="InterPro" id="IPR050832">
    <property type="entry name" value="Bact_Acetyltransf"/>
</dbReference>
<gene>
    <name evidence="4" type="ORF">HCN51_45860</name>
</gene>
<evidence type="ECO:0000313" key="5">
    <source>
        <dbReference type="Proteomes" id="UP000696294"/>
    </source>
</evidence>
<dbReference type="InterPro" id="IPR016181">
    <property type="entry name" value="Acyl_CoA_acyltransferase"/>
</dbReference>
<dbReference type="CDD" id="cd04301">
    <property type="entry name" value="NAT_SF"/>
    <property type="match status" value="1"/>
</dbReference>
<reference evidence="4 5" key="1">
    <citation type="submission" date="2020-03" db="EMBL/GenBank/DDBJ databases">
        <title>WGS of actinomycetes isolated from Thailand.</title>
        <authorList>
            <person name="Thawai C."/>
        </authorList>
    </citation>
    <scope>NUCLEOTIDE SEQUENCE [LARGE SCALE GENOMIC DNA]</scope>
    <source>
        <strain evidence="4 5">FMUSA5-5</strain>
    </source>
</reference>
<dbReference type="SUPFAM" id="SSF55729">
    <property type="entry name" value="Acyl-CoA N-acyltransferases (Nat)"/>
    <property type="match status" value="1"/>
</dbReference>
<feature type="domain" description="N-acetyltransferase" evidence="3">
    <location>
        <begin position="24"/>
        <end position="166"/>
    </location>
</feature>
<organism evidence="4 5">
    <name type="scientific">Nonomuraea composti</name>
    <dbReference type="NCBI Taxonomy" id="2720023"/>
    <lineage>
        <taxon>Bacteria</taxon>
        <taxon>Bacillati</taxon>
        <taxon>Actinomycetota</taxon>
        <taxon>Actinomycetes</taxon>
        <taxon>Streptosporangiales</taxon>
        <taxon>Streptosporangiaceae</taxon>
        <taxon>Nonomuraea</taxon>
    </lineage>
</organism>
<protein>
    <submittedName>
        <fullName evidence="4">GNAT family N-acetyltransferase</fullName>
    </submittedName>
</protein>
<name>A0ABX1BLM1_9ACTN</name>
<sequence length="166" mass="17988">MTEAPVAPRRSRLDVRLPRAVPAHDFRHPVEADIPVLGHLMWQAYRGTPDEQDAGGSVAAATQEIRLALTGAYGSFLPAASFVAEDDGRPVAAALVTVWKDVPLLAYVFTAPPHTGRGLGRRLIEAAMHALGAQGHGWLSLAVTQDNVRARRLYESLGFVPHQKKQ</sequence>